<dbReference type="InterPro" id="IPR011701">
    <property type="entry name" value="MFS"/>
</dbReference>
<dbReference type="CDD" id="cd17324">
    <property type="entry name" value="MFS_NepI_like"/>
    <property type="match status" value="1"/>
</dbReference>
<dbReference type="Gene3D" id="1.20.1250.20">
    <property type="entry name" value="MFS general substrate transporter like domains"/>
    <property type="match status" value="1"/>
</dbReference>
<evidence type="ECO:0000259" key="10">
    <source>
        <dbReference type="PROSITE" id="PS50850"/>
    </source>
</evidence>
<evidence type="ECO:0000256" key="2">
    <source>
        <dbReference type="ARBA" id="ARBA00008335"/>
    </source>
</evidence>
<dbReference type="Proteomes" id="UP000611554">
    <property type="component" value="Unassembled WGS sequence"/>
</dbReference>
<dbReference type="PANTHER" id="PTHR43271:SF1">
    <property type="entry name" value="INNER MEMBRANE TRANSPORT PROTEIN YNFM"/>
    <property type="match status" value="1"/>
</dbReference>
<feature type="transmembrane region" description="Helical" evidence="9">
    <location>
        <begin position="77"/>
        <end position="94"/>
    </location>
</feature>
<feature type="transmembrane region" description="Helical" evidence="9">
    <location>
        <begin position="106"/>
        <end position="125"/>
    </location>
</feature>
<evidence type="ECO:0000256" key="7">
    <source>
        <dbReference type="ARBA" id="ARBA00023136"/>
    </source>
</evidence>
<dbReference type="EMBL" id="BMQJ01000001">
    <property type="protein sequence ID" value="GGP79469.1"/>
    <property type="molecule type" value="Genomic_DNA"/>
</dbReference>
<feature type="transmembrane region" description="Helical" evidence="9">
    <location>
        <begin position="242"/>
        <end position="261"/>
    </location>
</feature>
<feature type="transmembrane region" description="Helical" evidence="9">
    <location>
        <begin position="273"/>
        <end position="296"/>
    </location>
</feature>
<evidence type="ECO:0000256" key="1">
    <source>
        <dbReference type="ARBA" id="ARBA00004651"/>
    </source>
</evidence>
<gene>
    <name evidence="11" type="ORF">GCM10010140_04960</name>
</gene>
<evidence type="ECO:0000256" key="3">
    <source>
        <dbReference type="ARBA" id="ARBA00022448"/>
    </source>
</evidence>
<sequence length="429" mass="43288">MRIHHTEEQTGMSRHTVEAAPRPSAPPEGYLPGSRAYRRVVVALFAAGVATFALLYSTQAILPELSAQFGVSIGDSTLSVSLTTLGLGVALLVAGPASDVLGRTRLIHLSVTASAVVAAGCALAPGWSALLALRLLQGVVLAGLPAVATAYLREELHPSTHARAAGLYVGGTALGGMIGRLVTGAVGEAAGWRWALAAAAVLGLACAVAVRLLLPRSRGFVPAPAGARALLRMSLRAVSDPGLVTLYAIGGCSMGALVAVFNTVGFRLQGPPFGLGLGVASLVFLVYPLGTLSSTAFGRLADVRGRRAVLPLGCLLAVAGALLTLPSSLPVVVAGLALLTAGFFAVHGLASGWVPARAHAGGVSTGQAASLYLFTYYLGSSVFGSLAGPAWTAAAWPGVVALATVLLLATGVLAALLRRTPALPGVRAR</sequence>
<dbReference type="InterPro" id="IPR036259">
    <property type="entry name" value="MFS_trans_sf"/>
</dbReference>
<protein>
    <submittedName>
        <fullName evidence="11">Transporter</fullName>
    </submittedName>
</protein>
<dbReference type="Pfam" id="PF07690">
    <property type="entry name" value="MFS_1"/>
    <property type="match status" value="1"/>
</dbReference>
<keyword evidence="7 9" id="KW-0472">Membrane</keyword>
<keyword evidence="4" id="KW-1003">Cell membrane</keyword>
<feature type="transmembrane region" description="Helical" evidence="9">
    <location>
        <begin position="194"/>
        <end position="214"/>
    </location>
</feature>
<dbReference type="SUPFAM" id="SSF103473">
    <property type="entry name" value="MFS general substrate transporter"/>
    <property type="match status" value="1"/>
</dbReference>
<keyword evidence="12" id="KW-1185">Reference proteome</keyword>
<feature type="transmembrane region" description="Helical" evidence="9">
    <location>
        <begin position="40"/>
        <end position="57"/>
    </location>
</feature>
<feature type="transmembrane region" description="Helical" evidence="9">
    <location>
        <begin position="394"/>
        <end position="417"/>
    </location>
</feature>
<name>A0ABQ2QFA6_9ACTN</name>
<evidence type="ECO:0000313" key="11">
    <source>
        <dbReference type="EMBL" id="GGP79469.1"/>
    </source>
</evidence>
<organism evidence="11 12">
    <name type="scientific">Streptosporangium pseudovulgare</name>
    <dbReference type="NCBI Taxonomy" id="35765"/>
    <lineage>
        <taxon>Bacteria</taxon>
        <taxon>Bacillati</taxon>
        <taxon>Actinomycetota</taxon>
        <taxon>Actinomycetes</taxon>
        <taxon>Streptosporangiales</taxon>
        <taxon>Streptosporangiaceae</taxon>
        <taxon>Streptosporangium</taxon>
    </lineage>
</organism>
<feature type="transmembrane region" description="Helical" evidence="9">
    <location>
        <begin position="368"/>
        <end position="388"/>
    </location>
</feature>
<feature type="transmembrane region" description="Helical" evidence="9">
    <location>
        <begin position="308"/>
        <end position="325"/>
    </location>
</feature>
<evidence type="ECO:0000256" key="8">
    <source>
        <dbReference type="SAM" id="MobiDB-lite"/>
    </source>
</evidence>
<feature type="transmembrane region" description="Helical" evidence="9">
    <location>
        <begin position="164"/>
        <end position="182"/>
    </location>
</feature>
<accession>A0ABQ2QFA6</accession>
<dbReference type="InterPro" id="IPR020846">
    <property type="entry name" value="MFS_dom"/>
</dbReference>
<feature type="transmembrane region" description="Helical" evidence="9">
    <location>
        <begin position="331"/>
        <end position="356"/>
    </location>
</feature>
<evidence type="ECO:0000256" key="6">
    <source>
        <dbReference type="ARBA" id="ARBA00022989"/>
    </source>
</evidence>
<evidence type="ECO:0000256" key="5">
    <source>
        <dbReference type="ARBA" id="ARBA00022692"/>
    </source>
</evidence>
<keyword evidence="5 9" id="KW-0812">Transmembrane</keyword>
<comment type="similarity">
    <text evidence="2">Belongs to the major facilitator superfamily.</text>
</comment>
<reference evidence="12" key="1">
    <citation type="journal article" date="2019" name="Int. J. Syst. Evol. Microbiol.">
        <title>The Global Catalogue of Microorganisms (GCM) 10K type strain sequencing project: providing services to taxonomists for standard genome sequencing and annotation.</title>
        <authorList>
            <consortium name="The Broad Institute Genomics Platform"/>
            <consortium name="The Broad Institute Genome Sequencing Center for Infectious Disease"/>
            <person name="Wu L."/>
            <person name="Ma J."/>
        </authorList>
    </citation>
    <scope>NUCLEOTIDE SEQUENCE [LARGE SCALE GENOMIC DNA]</scope>
    <source>
        <strain evidence="12">JCM 3115</strain>
    </source>
</reference>
<comment type="caution">
    <text evidence="11">The sequence shown here is derived from an EMBL/GenBank/DDBJ whole genome shotgun (WGS) entry which is preliminary data.</text>
</comment>
<feature type="domain" description="Major facilitator superfamily (MFS) profile" evidence="10">
    <location>
        <begin position="36"/>
        <end position="421"/>
    </location>
</feature>
<feature type="region of interest" description="Disordered" evidence="8">
    <location>
        <begin position="1"/>
        <end position="30"/>
    </location>
</feature>
<comment type="subcellular location">
    <subcellularLocation>
        <location evidence="1">Cell membrane</location>
        <topology evidence="1">Multi-pass membrane protein</topology>
    </subcellularLocation>
</comment>
<dbReference type="PROSITE" id="PS50850">
    <property type="entry name" value="MFS"/>
    <property type="match status" value="1"/>
</dbReference>
<proteinExistence type="inferred from homology"/>
<evidence type="ECO:0000256" key="4">
    <source>
        <dbReference type="ARBA" id="ARBA00022475"/>
    </source>
</evidence>
<keyword evidence="3" id="KW-0813">Transport</keyword>
<keyword evidence="6 9" id="KW-1133">Transmembrane helix</keyword>
<evidence type="ECO:0000256" key="9">
    <source>
        <dbReference type="SAM" id="Phobius"/>
    </source>
</evidence>
<evidence type="ECO:0000313" key="12">
    <source>
        <dbReference type="Proteomes" id="UP000611554"/>
    </source>
</evidence>
<dbReference type="PANTHER" id="PTHR43271">
    <property type="entry name" value="BLL2771 PROTEIN"/>
    <property type="match status" value="1"/>
</dbReference>
<feature type="transmembrane region" description="Helical" evidence="9">
    <location>
        <begin position="131"/>
        <end position="152"/>
    </location>
</feature>